<keyword evidence="3" id="KW-1185">Reference proteome</keyword>
<evidence type="ECO:0000313" key="1">
    <source>
        <dbReference type="EMBL" id="VBB08447.1"/>
    </source>
</evidence>
<proteinExistence type="predicted"/>
<evidence type="ECO:0000313" key="3">
    <source>
        <dbReference type="Proteomes" id="UP000277811"/>
    </source>
</evidence>
<organism evidence="2 3">
    <name type="scientific">Lucifera butyrica</name>
    <dbReference type="NCBI Taxonomy" id="1351585"/>
    <lineage>
        <taxon>Bacteria</taxon>
        <taxon>Bacillati</taxon>
        <taxon>Bacillota</taxon>
        <taxon>Negativicutes</taxon>
        <taxon>Veillonellales</taxon>
        <taxon>Veillonellaceae</taxon>
        <taxon>Lucifera</taxon>
    </lineage>
</organism>
<dbReference type="EMBL" id="UPPP01000091">
    <property type="protein sequence ID" value="VBB08481.1"/>
    <property type="molecule type" value="Genomic_DNA"/>
</dbReference>
<dbReference type="GO" id="GO:0004519">
    <property type="term" value="F:endonuclease activity"/>
    <property type="evidence" value="ECO:0007669"/>
    <property type="project" value="UniProtKB-KW"/>
</dbReference>
<protein>
    <submittedName>
        <fullName evidence="2">Homing endonuclease</fullName>
    </submittedName>
</protein>
<dbReference type="EMBL" id="UPPP01000091">
    <property type="protein sequence ID" value="VBB08447.1"/>
    <property type="molecule type" value="Genomic_DNA"/>
</dbReference>
<reference evidence="2 3" key="1">
    <citation type="submission" date="2018-06" db="EMBL/GenBank/DDBJ databases">
        <authorList>
            <person name="Strepis N."/>
        </authorList>
    </citation>
    <scope>NUCLEOTIDE SEQUENCE [LARGE SCALE GENOMIC DNA]</scope>
    <source>
        <strain evidence="2">LUCI</strain>
    </source>
</reference>
<dbReference type="RefSeq" id="WP_122629316.1">
    <property type="nucleotide sequence ID" value="NZ_UPPP01000091.1"/>
</dbReference>
<gene>
    <name evidence="1" type="ORF">LUCI_3719</name>
    <name evidence="2" type="ORF">LUCI_3753</name>
</gene>
<sequence>MHTLSLDWIYGFVWGCGSFCGAESHDERLLVRHHDKKLLFLISKKIGSFKPHKRNNTYAIRITPGNEFVKRIFELGWTSRRDKDRQYPQGDINQLEFIRGYCYTKAAITKPSSGKNAIVKLEGAKNVLDVISRYLVNMLDIKYKEPRKRSVNIPNYGDYHTFVLMYQAREEVPKIISLLEIPDETIRMRKIDCSRFIGAENP</sequence>
<dbReference type="Proteomes" id="UP000277811">
    <property type="component" value="Unassembled WGS sequence"/>
</dbReference>
<name>A0A498RAM7_9FIRM</name>
<dbReference type="InterPro" id="IPR027434">
    <property type="entry name" value="Homing_endonucl"/>
</dbReference>
<dbReference type="AlphaFoldDB" id="A0A498RAM7"/>
<keyword evidence="2" id="KW-0540">Nuclease</keyword>
<accession>A0A498RAM7</accession>
<keyword evidence="2" id="KW-0255">Endonuclease</keyword>
<dbReference type="SUPFAM" id="SSF55608">
    <property type="entry name" value="Homing endonucleases"/>
    <property type="match status" value="1"/>
</dbReference>
<dbReference type="OrthoDB" id="9874384at2"/>
<keyword evidence="2" id="KW-0378">Hydrolase</keyword>
<evidence type="ECO:0000313" key="2">
    <source>
        <dbReference type="EMBL" id="VBB08481.1"/>
    </source>
</evidence>